<accession>A8ZPS2</accession>
<organism evidence="2 3">
    <name type="scientific">Acaryochloris marina (strain MBIC 11017)</name>
    <dbReference type="NCBI Taxonomy" id="329726"/>
    <lineage>
        <taxon>Bacteria</taxon>
        <taxon>Bacillati</taxon>
        <taxon>Cyanobacteriota</taxon>
        <taxon>Cyanophyceae</taxon>
        <taxon>Acaryochloridales</taxon>
        <taxon>Acaryochloridaceae</taxon>
        <taxon>Acaryochloris</taxon>
    </lineage>
</organism>
<keyword evidence="3" id="KW-1185">Reference proteome</keyword>
<feature type="domain" description="ParB-like N-terminal" evidence="1">
    <location>
        <begin position="17"/>
        <end position="83"/>
    </location>
</feature>
<dbReference type="KEGG" id="amr:AM1_F0129"/>
<reference evidence="2 3" key="1">
    <citation type="journal article" date="2008" name="Proc. Natl. Acad. Sci. U.S.A.">
        <title>Niche adaptation and genome expansion in the chlorophyll d-producing cyanobacterium Acaryochloris marina.</title>
        <authorList>
            <person name="Swingley W.D."/>
            <person name="Chen M."/>
            <person name="Cheung P.C."/>
            <person name="Conrad A.L."/>
            <person name="Dejesa L.C."/>
            <person name="Hao J."/>
            <person name="Honchak B.M."/>
            <person name="Karbach L.E."/>
            <person name="Kurdoglu A."/>
            <person name="Lahiri S."/>
            <person name="Mastrian S.D."/>
            <person name="Miyashita H."/>
            <person name="Page L."/>
            <person name="Ramakrishna P."/>
            <person name="Satoh S."/>
            <person name="Sattley W.M."/>
            <person name="Shimada Y."/>
            <person name="Taylor H.L."/>
            <person name="Tomo T."/>
            <person name="Tsuchiya T."/>
            <person name="Wang Z.T."/>
            <person name="Raymond J."/>
            <person name="Mimuro M."/>
            <person name="Blankenship R.E."/>
            <person name="Touchman J.W."/>
        </authorList>
    </citation>
    <scope>NUCLEOTIDE SEQUENCE [LARGE SCALE GENOMIC DNA]</scope>
    <source>
        <strain evidence="3">MBIC 11017</strain>
        <plasmid evidence="3">Plasmid pREB6</plasmid>
    </source>
</reference>
<dbReference type="InterPro" id="IPR003115">
    <property type="entry name" value="ParB_N"/>
</dbReference>
<dbReference type="Pfam" id="PF02195">
    <property type="entry name" value="ParB_N"/>
    <property type="match status" value="1"/>
</dbReference>
<evidence type="ECO:0000313" key="3">
    <source>
        <dbReference type="Proteomes" id="UP000000268"/>
    </source>
</evidence>
<dbReference type="Gene3D" id="3.90.1530.10">
    <property type="entry name" value="Conserved hypothetical protein from pyrococcus furiosus pfu- 392566-001, ParB domain"/>
    <property type="match status" value="1"/>
</dbReference>
<evidence type="ECO:0000313" key="2">
    <source>
        <dbReference type="EMBL" id="ABW33055.1"/>
    </source>
</evidence>
<dbReference type="Proteomes" id="UP000000268">
    <property type="component" value="Plasmid pREB6"/>
</dbReference>
<evidence type="ECO:0000259" key="1">
    <source>
        <dbReference type="Pfam" id="PF02195"/>
    </source>
</evidence>
<sequence>MLEHNSIPEQIQPQLLKLSLIELDEGIQPRQKLSQEVITEYAEAMRQGATFPPVIVFFDGNKYWLADGFHRIAAKKANGDLEIITEKKLGSRRDAILYAVGANATYGLQRSNDDKRKVIKKMLSDHQWCQWSNREIARRCKVSYEMVRNIRNELPDNRCQIQKLTKISRKGDRRLVLRKGKTYSMNISNLKHPK</sequence>
<dbReference type="OrthoDB" id="569300at2"/>
<dbReference type="HOGENOM" id="CLU_1399814_0_0_3"/>
<dbReference type="SUPFAM" id="SSF110849">
    <property type="entry name" value="ParB/Sulfiredoxin"/>
    <property type="match status" value="1"/>
</dbReference>
<keyword evidence="2" id="KW-0614">Plasmid</keyword>
<geneLocation type="plasmid" evidence="2 3">
    <name>pREB6</name>
</geneLocation>
<dbReference type="EMBL" id="CP000843">
    <property type="protein sequence ID" value="ABW33055.1"/>
    <property type="molecule type" value="Genomic_DNA"/>
</dbReference>
<gene>
    <name evidence="2" type="ordered locus">AM1_F0129</name>
</gene>
<dbReference type="RefSeq" id="WP_012168192.1">
    <property type="nucleotide sequence ID" value="NC_009931.1"/>
</dbReference>
<dbReference type="InterPro" id="IPR036086">
    <property type="entry name" value="ParB/Sulfiredoxin_sf"/>
</dbReference>
<name>A8ZPS2_ACAM1</name>
<proteinExistence type="predicted"/>
<protein>
    <recommendedName>
        <fullName evidence="1">ParB-like N-terminal domain-containing protein</fullName>
    </recommendedName>
</protein>
<dbReference type="AlphaFoldDB" id="A8ZPS2"/>